<comment type="caution">
    <text evidence="9">The sequence shown here is derived from an EMBL/GenBank/DDBJ whole genome shotgun (WGS) entry which is preliminary data.</text>
</comment>
<evidence type="ECO:0000256" key="1">
    <source>
        <dbReference type="ARBA" id="ARBA00022448"/>
    </source>
</evidence>
<gene>
    <name evidence="9" type="ORF">IAB59_04185</name>
</gene>
<dbReference type="InterPro" id="IPR050429">
    <property type="entry name" value="PTS_Glucose_EIICBA"/>
</dbReference>
<evidence type="ECO:0000256" key="6">
    <source>
        <dbReference type="PROSITE-ProRule" id="PRU00421"/>
    </source>
</evidence>
<keyword evidence="2" id="KW-0762">Sugar transport</keyword>
<evidence type="ECO:0000256" key="7">
    <source>
        <dbReference type="SAM" id="Phobius"/>
    </source>
</evidence>
<dbReference type="PROSITE" id="PS51098">
    <property type="entry name" value="PTS_EIIB_TYPE_1"/>
    <property type="match status" value="1"/>
</dbReference>
<keyword evidence="7" id="KW-0812">Transmembrane</keyword>
<dbReference type="EMBL" id="DVKQ01000055">
    <property type="protein sequence ID" value="HIT37660.1"/>
    <property type="molecule type" value="Genomic_DNA"/>
</dbReference>
<dbReference type="PANTHER" id="PTHR30009:SF4">
    <property type="entry name" value="PTS SYSTEM N-ACETYLGLUCOSAMINE-SPECIFIC EIICBA COMPONENT"/>
    <property type="match status" value="1"/>
</dbReference>
<keyword evidence="7" id="KW-1133">Transmembrane helix</keyword>
<dbReference type="GO" id="GO:0090563">
    <property type="term" value="F:protein-phosphocysteine-sugar phosphotransferase activity"/>
    <property type="evidence" value="ECO:0007669"/>
    <property type="project" value="TreeGrafter"/>
</dbReference>
<dbReference type="GO" id="GO:0016301">
    <property type="term" value="F:kinase activity"/>
    <property type="evidence" value="ECO:0007669"/>
    <property type="project" value="UniProtKB-KW"/>
</dbReference>
<dbReference type="AlphaFoldDB" id="A0A9D1KBI7"/>
<feature type="domain" description="PTS EIIB type-1" evidence="8">
    <location>
        <begin position="31"/>
        <end position="106"/>
    </location>
</feature>
<sequence length="106" mass="11863">MNLLDIQYIIIIAVILIILLAVLKANKKDANIDLNKLVEYLGGKDNIISTESKLSRFIVTLKDTTKVDKESISKLGAKGIVEINNQLKIILGPESKQLKKYIDELK</sequence>
<dbReference type="Proteomes" id="UP000886833">
    <property type="component" value="Unassembled WGS sequence"/>
</dbReference>
<organism evidence="9 10">
    <name type="scientific">Candidatus Onthousia faecipullorum</name>
    <dbReference type="NCBI Taxonomy" id="2840887"/>
    <lineage>
        <taxon>Bacteria</taxon>
        <taxon>Bacillati</taxon>
        <taxon>Bacillota</taxon>
        <taxon>Bacilli</taxon>
        <taxon>Candidatus Onthousia</taxon>
    </lineage>
</organism>
<evidence type="ECO:0000256" key="2">
    <source>
        <dbReference type="ARBA" id="ARBA00022597"/>
    </source>
</evidence>
<keyword evidence="1" id="KW-0813">Transport</keyword>
<protein>
    <submittedName>
        <fullName evidence="9">PTS transporter subunit EIIB</fullName>
    </submittedName>
</protein>
<dbReference type="Gene3D" id="3.30.1360.60">
    <property type="entry name" value="Glucose permease domain IIB"/>
    <property type="match status" value="1"/>
</dbReference>
<keyword evidence="4" id="KW-0598">Phosphotransferase system</keyword>
<dbReference type="GO" id="GO:0015764">
    <property type="term" value="P:N-acetylglucosamine transport"/>
    <property type="evidence" value="ECO:0007669"/>
    <property type="project" value="TreeGrafter"/>
</dbReference>
<feature type="transmembrane region" description="Helical" evidence="7">
    <location>
        <begin position="6"/>
        <end position="23"/>
    </location>
</feature>
<dbReference type="Pfam" id="PF00367">
    <property type="entry name" value="PTS_EIIB"/>
    <property type="match status" value="1"/>
</dbReference>
<dbReference type="GO" id="GO:0005886">
    <property type="term" value="C:plasma membrane"/>
    <property type="evidence" value="ECO:0007669"/>
    <property type="project" value="TreeGrafter"/>
</dbReference>
<evidence type="ECO:0000313" key="9">
    <source>
        <dbReference type="EMBL" id="HIT37660.1"/>
    </source>
</evidence>
<evidence type="ECO:0000256" key="5">
    <source>
        <dbReference type="ARBA" id="ARBA00022777"/>
    </source>
</evidence>
<accession>A0A9D1KBI7</accession>
<keyword evidence="5" id="KW-0418">Kinase</keyword>
<comment type="caution">
    <text evidence="6">Lacks conserved residue(s) required for the propagation of feature annotation.</text>
</comment>
<dbReference type="InterPro" id="IPR001996">
    <property type="entry name" value="PTS_IIB_1"/>
</dbReference>
<evidence type="ECO:0000313" key="10">
    <source>
        <dbReference type="Proteomes" id="UP000886833"/>
    </source>
</evidence>
<evidence type="ECO:0000259" key="8">
    <source>
        <dbReference type="PROSITE" id="PS51098"/>
    </source>
</evidence>
<dbReference type="InterPro" id="IPR018113">
    <property type="entry name" value="PTrfase_EIIB_Cys"/>
</dbReference>
<evidence type="ECO:0000256" key="3">
    <source>
        <dbReference type="ARBA" id="ARBA00022679"/>
    </source>
</evidence>
<reference evidence="9" key="1">
    <citation type="submission" date="2020-10" db="EMBL/GenBank/DDBJ databases">
        <authorList>
            <person name="Gilroy R."/>
        </authorList>
    </citation>
    <scope>NUCLEOTIDE SEQUENCE</scope>
    <source>
        <strain evidence="9">CHK195-26880</strain>
    </source>
</reference>
<dbReference type="PANTHER" id="PTHR30009">
    <property type="entry name" value="CYTOCHROME C-TYPE SYNTHESIS PROTEIN AND PTS TRANSMEMBRANE COMPONENT"/>
    <property type="match status" value="1"/>
</dbReference>
<dbReference type="GO" id="GO:0008982">
    <property type="term" value="F:protein-N(PI)-phosphohistidine-sugar phosphotransferase activity"/>
    <property type="evidence" value="ECO:0007669"/>
    <property type="project" value="InterPro"/>
</dbReference>
<reference evidence="9" key="2">
    <citation type="journal article" date="2021" name="PeerJ">
        <title>Extensive microbial diversity within the chicken gut microbiome revealed by metagenomics and culture.</title>
        <authorList>
            <person name="Gilroy R."/>
            <person name="Ravi A."/>
            <person name="Getino M."/>
            <person name="Pursley I."/>
            <person name="Horton D.L."/>
            <person name="Alikhan N.F."/>
            <person name="Baker D."/>
            <person name="Gharbi K."/>
            <person name="Hall N."/>
            <person name="Watson M."/>
            <person name="Adriaenssens E.M."/>
            <person name="Foster-Nyarko E."/>
            <person name="Jarju S."/>
            <person name="Secka A."/>
            <person name="Antonio M."/>
            <person name="Oren A."/>
            <person name="Chaudhuri R.R."/>
            <person name="La Ragione R."/>
            <person name="Hildebrand F."/>
            <person name="Pallen M.J."/>
        </authorList>
    </citation>
    <scope>NUCLEOTIDE SEQUENCE</scope>
    <source>
        <strain evidence="9">CHK195-26880</strain>
    </source>
</reference>
<name>A0A9D1KBI7_9FIRM</name>
<dbReference type="GO" id="GO:0009401">
    <property type="term" value="P:phosphoenolpyruvate-dependent sugar phosphotransferase system"/>
    <property type="evidence" value="ECO:0007669"/>
    <property type="project" value="UniProtKB-KW"/>
</dbReference>
<dbReference type="InterPro" id="IPR036878">
    <property type="entry name" value="Glu_permease_IIB"/>
</dbReference>
<evidence type="ECO:0000256" key="4">
    <source>
        <dbReference type="ARBA" id="ARBA00022683"/>
    </source>
</evidence>
<keyword evidence="7" id="KW-0472">Membrane</keyword>
<dbReference type="SUPFAM" id="SSF55604">
    <property type="entry name" value="Glucose permease domain IIB"/>
    <property type="match status" value="1"/>
</dbReference>
<keyword evidence="3" id="KW-0808">Transferase</keyword>
<proteinExistence type="predicted"/>